<name>A0A7W9GV55_9ACTN</name>
<feature type="transmembrane region" description="Helical" evidence="1">
    <location>
        <begin position="53"/>
        <end position="73"/>
    </location>
</feature>
<keyword evidence="1" id="KW-1133">Transmembrane helix</keyword>
<keyword evidence="1" id="KW-0472">Membrane</keyword>
<evidence type="ECO:0000313" key="2">
    <source>
        <dbReference type="EMBL" id="MBB5790537.1"/>
    </source>
</evidence>
<sequence>MQDARTVPVAGPGIAARTGWLVLLALVFLMLAVPLGWLTGWDRAELWDSSTRALTLTTAAAGLLLVVLTAWTVHRLPGSTARREIVVDAGGLLVTEHAKWWHRGRWARIGWDGVQVVNAPGPGERLELYLAREVPGLPAFAATDVAVEADTEIDGIRVPAPRLRLGAPVAREVAEAVAEWRPDLFYAGSGVDQWFTPPQAAGPAAVLLYDGGSGGSVVPDTAAPPEVPRPAGPVWLDHGETWPRLLLAIAAQVVVLAGGGYLMNDPFGLPTVAAALVALVLLVPFLFCCLTLPVSLWLLPRLTAGVGILVSADGLEIVRKRRWRPRALERTAVSWEWVQVAVTRRALDIVASQAGRRRFVDVYLHENAPVPVPAPGMGADVTATRHAGPDALGTGMLVRYPAIRLRLAYRHDLEPRGRTRWTGVPSGGDGGSLRLPAHQLRPALLAFRPDLCLPRLRRPVGGDG</sequence>
<organism evidence="2 3">
    <name type="scientific">Jiangella mangrovi</name>
    <dbReference type="NCBI Taxonomy" id="1524084"/>
    <lineage>
        <taxon>Bacteria</taxon>
        <taxon>Bacillati</taxon>
        <taxon>Actinomycetota</taxon>
        <taxon>Actinomycetes</taxon>
        <taxon>Jiangellales</taxon>
        <taxon>Jiangellaceae</taxon>
        <taxon>Jiangella</taxon>
    </lineage>
</organism>
<dbReference type="Proteomes" id="UP000542813">
    <property type="component" value="Unassembled WGS sequence"/>
</dbReference>
<evidence type="ECO:0000256" key="1">
    <source>
        <dbReference type="SAM" id="Phobius"/>
    </source>
</evidence>
<feature type="transmembrane region" description="Helical" evidence="1">
    <location>
        <begin position="245"/>
        <end position="263"/>
    </location>
</feature>
<dbReference type="EMBL" id="JACHMM010000001">
    <property type="protein sequence ID" value="MBB5790537.1"/>
    <property type="molecule type" value="Genomic_DNA"/>
</dbReference>
<reference evidence="2 3" key="1">
    <citation type="submission" date="2020-08" db="EMBL/GenBank/DDBJ databases">
        <title>Sequencing the genomes of 1000 actinobacteria strains.</title>
        <authorList>
            <person name="Klenk H.-P."/>
        </authorList>
    </citation>
    <scope>NUCLEOTIDE SEQUENCE [LARGE SCALE GENOMIC DNA]</scope>
    <source>
        <strain evidence="2 3">DSM 102122</strain>
    </source>
</reference>
<protein>
    <submittedName>
        <fullName evidence="2">Uncharacterized protein</fullName>
    </submittedName>
</protein>
<feature type="transmembrane region" description="Helical" evidence="1">
    <location>
        <begin position="275"/>
        <end position="299"/>
    </location>
</feature>
<keyword evidence="3" id="KW-1185">Reference proteome</keyword>
<accession>A0A7W9GV55</accession>
<dbReference type="RefSeq" id="WP_184826666.1">
    <property type="nucleotide sequence ID" value="NZ_JACHMM010000001.1"/>
</dbReference>
<gene>
    <name evidence="2" type="ORF">HD601_005112</name>
</gene>
<keyword evidence="1" id="KW-0812">Transmembrane</keyword>
<feature type="transmembrane region" description="Helical" evidence="1">
    <location>
        <begin position="20"/>
        <end position="41"/>
    </location>
</feature>
<evidence type="ECO:0000313" key="3">
    <source>
        <dbReference type="Proteomes" id="UP000542813"/>
    </source>
</evidence>
<dbReference type="AlphaFoldDB" id="A0A7W9GV55"/>
<proteinExistence type="predicted"/>
<comment type="caution">
    <text evidence="2">The sequence shown here is derived from an EMBL/GenBank/DDBJ whole genome shotgun (WGS) entry which is preliminary data.</text>
</comment>